<feature type="transmembrane region" description="Helical" evidence="1">
    <location>
        <begin position="87"/>
        <end position="105"/>
    </location>
</feature>
<dbReference type="OrthoDB" id="1698302at2"/>
<dbReference type="Pfam" id="PF11457">
    <property type="entry name" value="DUF3021"/>
    <property type="match status" value="1"/>
</dbReference>
<keyword evidence="3" id="KW-1185">Reference proteome</keyword>
<dbReference type="GeneID" id="77462843"/>
<keyword evidence="1" id="KW-0812">Transmembrane</keyword>
<feature type="transmembrane region" description="Helical" evidence="1">
    <location>
        <begin position="51"/>
        <end position="75"/>
    </location>
</feature>
<accession>A0A380LM56</accession>
<evidence type="ECO:0000313" key="2">
    <source>
        <dbReference type="EMBL" id="SUO04974.1"/>
    </source>
</evidence>
<keyword evidence="1" id="KW-0472">Membrane</keyword>
<protein>
    <submittedName>
        <fullName evidence="2">Integral membrane protein</fullName>
    </submittedName>
</protein>
<dbReference type="Proteomes" id="UP000255523">
    <property type="component" value="Unassembled WGS sequence"/>
</dbReference>
<keyword evidence="1" id="KW-1133">Transmembrane helix</keyword>
<dbReference type="InterPro" id="IPR021560">
    <property type="entry name" value="DUF3021"/>
</dbReference>
<dbReference type="EMBL" id="UHFX01000003">
    <property type="protein sequence ID" value="SUO04974.1"/>
    <property type="molecule type" value="Genomic_DNA"/>
</dbReference>
<evidence type="ECO:0000256" key="1">
    <source>
        <dbReference type="SAM" id="Phobius"/>
    </source>
</evidence>
<organism evidence="2 3">
    <name type="scientific">Faecalicoccus pleomorphus</name>
    <dbReference type="NCBI Taxonomy" id="1323"/>
    <lineage>
        <taxon>Bacteria</taxon>
        <taxon>Bacillati</taxon>
        <taxon>Bacillota</taxon>
        <taxon>Erysipelotrichia</taxon>
        <taxon>Erysipelotrichales</taxon>
        <taxon>Erysipelotrichaceae</taxon>
        <taxon>Faecalicoccus</taxon>
    </lineage>
</organism>
<reference evidence="2 3" key="1">
    <citation type="submission" date="2018-06" db="EMBL/GenBank/DDBJ databases">
        <authorList>
            <consortium name="Pathogen Informatics"/>
            <person name="Doyle S."/>
        </authorList>
    </citation>
    <scope>NUCLEOTIDE SEQUENCE [LARGE SCALE GENOMIC DNA]</scope>
    <source>
        <strain evidence="2 3">NCTC11087</strain>
    </source>
</reference>
<name>A0A380LM56_9FIRM</name>
<sequence>MKKEIVKRSLLGIPLGITISYLLSIIISYLAKSEDYIPCAPAFLALFESSLQAVCVQTLFSALIGAIFSAASLIWEIESWSLLKQSFIHFLCVSITMFPIAWFMHWMSHTVFGVLTYSVLFFILYLCIWLILYQIQKKEIQRMNQHLKKRNEKRAEQTSNL</sequence>
<gene>
    <name evidence="2" type="ORF">NCTC11087_01906</name>
</gene>
<dbReference type="AlphaFoldDB" id="A0A380LM56"/>
<dbReference type="RefSeq" id="WP_022789596.1">
    <property type="nucleotide sequence ID" value="NZ_UHFX01000003.1"/>
</dbReference>
<feature type="transmembrane region" description="Helical" evidence="1">
    <location>
        <begin position="111"/>
        <end position="133"/>
    </location>
</feature>
<feature type="transmembrane region" description="Helical" evidence="1">
    <location>
        <begin position="12"/>
        <end position="31"/>
    </location>
</feature>
<evidence type="ECO:0000313" key="3">
    <source>
        <dbReference type="Proteomes" id="UP000255523"/>
    </source>
</evidence>
<proteinExistence type="predicted"/>